<organism evidence="2 3">
    <name type="scientific">Edwardsiella ictaluri (strain 93-146)</name>
    <dbReference type="NCBI Taxonomy" id="634503"/>
    <lineage>
        <taxon>Bacteria</taxon>
        <taxon>Pseudomonadati</taxon>
        <taxon>Pseudomonadota</taxon>
        <taxon>Gammaproteobacteria</taxon>
        <taxon>Enterobacterales</taxon>
        <taxon>Hafniaceae</taxon>
        <taxon>Edwardsiella</taxon>
    </lineage>
</organism>
<reference evidence="3" key="1">
    <citation type="submission" date="2009-03" db="EMBL/GenBank/DDBJ databases">
        <title>Complete genome sequence of Edwardsiella ictaluri 93-146.</title>
        <authorList>
            <person name="Williams M.L."/>
            <person name="Gillaspy A.F."/>
            <person name="Dyer D.W."/>
            <person name="Thune R.L."/>
            <person name="Waldbieser G.C."/>
            <person name="Schuster S.C."/>
            <person name="Gipson J."/>
            <person name="Zaitshik J."/>
            <person name="Landry C."/>
            <person name="Lawrence M.L."/>
        </authorList>
    </citation>
    <scope>NUCLEOTIDE SEQUENCE [LARGE SCALE GENOMIC DNA]</scope>
    <source>
        <strain evidence="3">93-146</strain>
    </source>
</reference>
<name>C5BGF3_EDWI9</name>
<proteinExistence type="predicted"/>
<dbReference type="Pfam" id="PF13340">
    <property type="entry name" value="DUF4096"/>
    <property type="match status" value="1"/>
</dbReference>
<dbReference type="Proteomes" id="UP000001485">
    <property type="component" value="Chromosome"/>
</dbReference>
<dbReference type="KEGG" id="eic:NT01EI_3214"/>
<reference evidence="2 3" key="2">
    <citation type="journal article" date="2012" name="J. Bacteriol.">
        <title>Genome Sequence of Edwardsiella ictaluri 93-146, a Strain Associated with a Natural Channel Catfish Outbreak of Enteric Septicemia of Catfish.</title>
        <authorList>
            <person name="Williams M.L."/>
            <person name="Gillaspy A.F."/>
            <person name="Dyer D.W."/>
            <person name="Thune R.L."/>
            <person name="Waldbieser G.C."/>
            <person name="Schuster S.C."/>
            <person name="Gipson J."/>
            <person name="Zaitshik J."/>
            <person name="Landry C."/>
            <person name="Banes M.M."/>
            <person name="Lawrence M.L."/>
        </authorList>
    </citation>
    <scope>NUCLEOTIDE SEQUENCE [LARGE SCALE GENOMIC DNA]</scope>
    <source>
        <strain evidence="2 3">93-146</strain>
    </source>
</reference>
<sequence>MTGSQWRISDELWEKMAPFIPEHKTSHPLGTYRKRIDNRAAVDAIFFVLRTGCQRNALNASGTCSSSSAHRRFQEWRAAGVFERFWQSGLLACEHLDGIDWSWLSMDGCMTKPPLPGTKKQAAIPRTEGNKA</sequence>
<gene>
    <name evidence="2" type="ordered locus">NT01EI_3214</name>
</gene>
<dbReference type="RefSeq" id="WP_015872444.1">
    <property type="nucleotide sequence ID" value="NC_012779.2"/>
</dbReference>
<dbReference type="AlphaFoldDB" id="C5BGF3"/>
<accession>C5BGF3</accession>
<dbReference type="PANTHER" id="PTHR30007:SF0">
    <property type="entry name" value="TRANSPOSASE"/>
    <property type="match status" value="1"/>
</dbReference>
<dbReference type="HOGENOM" id="CLU_055261_4_1_6"/>
<evidence type="ECO:0000313" key="3">
    <source>
        <dbReference type="Proteomes" id="UP000001485"/>
    </source>
</evidence>
<evidence type="ECO:0000313" key="2">
    <source>
        <dbReference type="EMBL" id="ACR70359.1"/>
    </source>
</evidence>
<evidence type="ECO:0000259" key="1">
    <source>
        <dbReference type="Pfam" id="PF13340"/>
    </source>
</evidence>
<dbReference type="GeneID" id="99886002"/>
<dbReference type="PANTHER" id="PTHR30007">
    <property type="entry name" value="PHP DOMAIN PROTEIN"/>
    <property type="match status" value="1"/>
</dbReference>
<protein>
    <recommendedName>
        <fullName evidence="1">Insertion element IS402-like domain-containing protein</fullName>
    </recommendedName>
</protein>
<dbReference type="EMBL" id="CP001600">
    <property type="protein sequence ID" value="ACR70359.1"/>
    <property type="molecule type" value="Genomic_DNA"/>
</dbReference>
<dbReference type="InterPro" id="IPR025161">
    <property type="entry name" value="IS402-like_dom"/>
</dbReference>
<feature type="domain" description="Insertion element IS402-like" evidence="1">
    <location>
        <begin position="8"/>
        <end position="86"/>
    </location>
</feature>